<dbReference type="InterPro" id="IPR027434">
    <property type="entry name" value="Homing_endonucl"/>
</dbReference>
<reference evidence="2" key="1">
    <citation type="submission" date="2010-04" db="EMBL/GenBank/DDBJ databases">
        <title>Genetic and morphological evidence that Phoma sclerotioides, causal agent of brown root rot of alfalfa, is composed of a species complex.</title>
        <authorList>
            <person name="Wunsch M.J."/>
            <person name="Bergstrom G.C."/>
        </authorList>
    </citation>
    <scope>NUCLEOTIDE SEQUENCE</scope>
    <source>
        <strain evidence="2">SK 6-12</strain>
    </source>
</reference>
<dbReference type="InterPro" id="IPR004860">
    <property type="entry name" value="LAGLIDADG_dom"/>
</dbReference>
<evidence type="ECO:0000259" key="1">
    <source>
        <dbReference type="Pfam" id="PF00961"/>
    </source>
</evidence>
<dbReference type="GO" id="GO:0005739">
    <property type="term" value="C:mitochondrion"/>
    <property type="evidence" value="ECO:0007669"/>
    <property type="project" value="UniProtKB-ARBA"/>
</dbReference>
<dbReference type="EMBL" id="HM158662">
    <property type="protein sequence ID" value="ADM35368.1"/>
    <property type="molecule type" value="Genomic_DNA"/>
</dbReference>
<name>E0YT26_9PLEO</name>
<accession>E0YT26</accession>
<dbReference type="PANTHER" id="PTHR36181">
    <property type="entry name" value="INTRON-ENCODED ENDONUCLEASE AI3-RELATED"/>
    <property type="match status" value="1"/>
</dbReference>
<protein>
    <submittedName>
        <fullName evidence="2">ND5 intron protein</fullName>
    </submittedName>
</protein>
<feature type="domain" description="Homing endonuclease LAGLIDADG" evidence="1">
    <location>
        <begin position="62"/>
        <end position="163"/>
    </location>
</feature>
<dbReference type="InterPro" id="IPR051289">
    <property type="entry name" value="LAGLIDADG_Endonuclease"/>
</dbReference>
<evidence type="ECO:0000313" key="2">
    <source>
        <dbReference type="EMBL" id="ADM35368.1"/>
    </source>
</evidence>
<geneLocation type="mitochondrion" evidence="2"/>
<sequence length="355" mass="40467">MFIKSYLMNLRCILQGSERNRDIKLGFNMQQSWNSYIKNPSKQFDLKKFSTYRSTIVNPEVWSGLIDGEGSFSIIISKSKVRTLGWRAELKFQLGLHTKDLNLLCLLQQHLGGIGSIHLAQNRDIVNYSIDSIKDLNNLIINLEKYPLLTQKAADLLLFKKAVELVNNKAHLTLEGLEKIVNIKASMNLGLSDMLISEFPGHVPVERPVINNDNVILNPYWISGFVSAEGNFDVRVPSTNSKLGYRVQLRFRISQHSRDLILMQKIIEYLGSGKIYKYAGKSAISLTIVDFKNITNILVPFFNENPIIGIKLHDYLDWCKIHSLMLNRSHLTVEGINSIRKIKSGMNTGRNFENN</sequence>
<proteinExistence type="predicted"/>
<dbReference type="FunFam" id="3.10.28.10:FF:000010">
    <property type="entry name" value="LAGLIDADG homing endonuclease I-LtrII"/>
    <property type="match status" value="1"/>
</dbReference>
<dbReference type="PANTHER" id="PTHR36181:SF4">
    <property type="entry name" value="LAGLIDADG ENDONUCLEASE"/>
    <property type="match status" value="1"/>
</dbReference>
<dbReference type="Gene3D" id="3.10.28.10">
    <property type="entry name" value="Homing endonucleases"/>
    <property type="match status" value="2"/>
</dbReference>
<dbReference type="Pfam" id="PF00961">
    <property type="entry name" value="LAGLIDADG_1"/>
    <property type="match status" value="2"/>
</dbReference>
<gene>
    <name evidence="2" type="primary">ND5</name>
</gene>
<dbReference type="AlphaFoldDB" id="E0YT26"/>
<dbReference type="SUPFAM" id="SSF55608">
    <property type="entry name" value="Homing endonucleases"/>
    <property type="match status" value="2"/>
</dbReference>
<dbReference type="FunFam" id="3.10.28.10:FF:000028">
    <property type="entry name" value="Laglidadg endonuclease"/>
    <property type="match status" value="1"/>
</dbReference>
<organism evidence="2">
    <name type="scientific">Leptosphaeria sclerotioides</name>
    <dbReference type="NCBI Taxonomy" id="1077376"/>
    <lineage>
        <taxon>Eukaryota</taxon>
        <taxon>Fungi</taxon>
        <taxon>Dikarya</taxon>
        <taxon>Ascomycota</taxon>
        <taxon>Pezizomycotina</taxon>
        <taxon>Dothideomycetes</taxon>
        <taxon>Pleosporomycetidae</taxon>
        <taxon>Pleosporales</taxon>
        <taxon>Pleosporineae</taxon>
        <taxon>Leptosphaeriaceae</taxon>
        <taxon>Leptosphaeria</taxon>
    </lineage>
</organism>
<keyword evidence="2" id="KW-0496">Mitochondrion</keyword>
<feature type="domain" description="Homing endonuclease LAGLIDADG" evidence="1">
    <location>
        <begin position="222"/>
        <end position="322"/>
    </location>
</feature>
<dbReference type="GO" id="GO:0004519">
    <property type="term" value="F:endonuclease activity"/>
    <property type="evidence" value="ECO:0007669"/>
    <property type="project" value="InterPro"/>
</dbReference>